<proteinExistence type="predicted"/>
<keyword evidence="3" id="KW-1185">Reference proteome</keyword>
<gene>
    <name evidence="2" type="ORF">GCM10010528_02760</name>
</gene>
<dbReference type="Proteomes" id="UP001501035">
    <property type="component" value="Unassembled WGS sequence"/>
</dbReference>
<evidence type="ECO:0000313" key="2">
    <source>
        <dbReference type="EMBL" id="GAA3024198.1"/>
    </source>
</evidence>
<organism evidence="2 3">
    <name type="scientific">Gordonia defluvii</name>
    <dbReference type="NCBI Taxonomy" id="283718"/>
    <lineage>
        <taxon>Bacteria</taxon>
        <taxon>Bacillati</taxon>
        <taxon>Actinomycetota</taxon>
        <taxon>Actinomycetes</taxon>
        <taxon>Mycobacteriales</taxon>
        <taxon>Gordoniaceae</taxon>
        <taxon>Gordonia</taxon>
    </lineage>
</organism>
<dbReference type="EMBL" id="BAAAVS010000002">
    <property type="protein sequence ID" value="GAA3024198.1"/>
    <property type="molecule type" value="Genomic_DNA"/>
</dbReference>
<comment type="caution">
    <text evidence="2">The sequence shown here is derived from an EMBL/GenBank/DDBJ whole genome shotgun (WGS) entry which is preliminary data.</text>
</comment>
<reference evidence="3" key="1">
    <citation type="journal article" date="2019" name="Int. J. Syst. Evol. Microbiol.">
        <title>The Global Catalogue of Microorganisms (GCM) 10K type strain sequencing project: providing services to taxonomists for standard genome sequencing and annotation.</title>
        <authorList>
            <consortium name="The Broad Institute Genomics Platform"/>
            <consortium name="The Broad Institute Genome Sequencing Center for Infectious Disease"/>
            <person name="Wu L."/>
            <person name="Ma J."/>
        </authorList>
    </citation>
    <scope>NUCLEOTIDE SEQUENCE [LARGE SCALE GENOMIC DNA]</scope>
    <source>
        <strain evidence="3">JCM 14234</strain>
    </source>
</reference>
<protein>
    <submittedName>
        <fullName evidence="2">Uncharacterized protein</fullName>
    </submittedName>
</protein>
<feature type="region of interest" description="Disordered" evidence="1">
    <location>
        <begin position="44"/>
        <end position="89"/>
    </location>
</feature>
<accession>A0ABP6KWH5</accession>
<sequence length="89" mass="10016">MLRKRMELARTFLDIRSHQALLEEAIEQRLESLRTERPRFAAAEDELRADVRENAPVADDADPGGSDTSDEGATITTIGPRKGRSPRKR</sequence>
<evidence type="ECO:0000313" key="3">
    <source>
        <dbReference type="Proteomes" id="UP001501035"/>
    </source>
</evidence>
<name>A0ABP6KWH5_9ACTN</name>
<evidence type="ECO:0000256" key="1">
    <source>
        <dbReference type="SAM" id="MobiDB-lite"/>
    </source>
</evidence>